<feature type="transmembrane region" description="Helical" evidence="1">
    <location>
        <begin position="12"/>
        <end position="33"/>
    </location>
</feature>
<evidence type="ECO:0008006" key="4">
    <source>
        <dbReference type="Google" id="ProtNLM"/>
    </source>
</evidence>
<evidence type="ECO:0000313" key="3">
    <source>
        <dbReference type="Proteomes" id="UP000000998"/>
    </source>
</evidence>
<dbReference type="AlphaFoldDB" id="A1U2Q8"/>
<keyword evidence="1" id="KW-0812">Transmembrane</keyword>
<dbReference type="Pfam" id="PF11391">
    <property type="entry name" value="DUF2798"/>
    <property type="match status" value="1"/>
</dbReference>
<protein>
    <recommendedName>
        <fullName evidence="4">DUF2798 domain-containing protein</fullName>
    </recommendedName>
</protein>
<dbReference type="InterPro" id="IPR021529">
    <property type="entry name" value="DUF2798"/>
</dbReference>
<organism evidence="2 3">
    <name type="scientific">Marinobacter nauticus (strain ATCC 700491 / DSM 11845 / VT8)</name>
    <name type="common">Marinobacter aquaeolei</name>
    <dbReference type="NCBI Taxonomy" id="351348"/>
    <lineage>
        <taxon>Bacteria</taxon>
        <taxon>Pseudomonadati</taxon>
        <taxon>Pseudomonadota</taxon>
        <taxon>Gammaproteobacteria</taxon>
        <taxon>Pseudomonadales</taxon>
        <taxon>Marinobacteraceae</taxon>
        <taxon>Marinobacter</taxon>
    </lineage>
</organism>
<evidence type="ECO:0000256" key="1">
    <source>
        <dbReference type="SAM" id="Phobius"/>
    </source>
</evidence>
<sequence length="86" mass="9720">MSSYKQTRVRQFVFAFYMSGIMSLLMSGIITLINTGLTDGFSHRWSAAFAVAWTVAFPLVSFIAPMAGKMADWTMARLFSKERRPD</sequence>
<dbReference type="HOGENOM" id="CLU_173298_2_0_6"/>
<accession>A1U2Q8</accession>
<proteinExistence type="predicted"/>
<reference evidence="3" key="1">
    <citation type="journal article" date="2011" name="Appl. Environ. Microbiol.">
        <title>Genomic potential of Marinobacter aquaeolei, a biogeochemical 'opportunitroph'.</title>
        <authorList>
            <person name="Singer E."/>
            <person name="Webb E.A."/>
            <person name="Nelson W.C."/>
            <person name="Heidelberg J.F."/>
            <person name="Ivanova N."/>
            <person name="Pati A."/>
            <person name="Edwards K.J."/>
        </authorList>
    </citation>
    <scope>NUCLEOTIDE SEQUENCE [LARGE SCALE GENOMIC DNA]</scope>
    <source>
        <strain evidence="3">ATCC 700491 / DSM 11845 / VT8</strain>
    </source>
</reference>
<keyword evidence="1" id="KW-1133">Transmembrane helix</keyword>
<gene>
    <name evidence="2" type="ordered locus">Maqu_2198</name>
</gene>
<dbReference type="EMBL" id="CP000514">
    <property type="protein sequence ID" value="ABM19277.1"/>
    <property type="molecule type" value="Genomic_DNA"/>
</dbReference>
<dbReference type="OrthoDB" id="8481133at2"/>
<name>A1U2Q8_MARN8</name>
<dbReference type="KEGG" id="maq:Maqu_2198"/>
<evidence type="ECO:0000313" key="2">
    <source>
        <dbReference type="EMBL" id="ABM19277.1"/>
    </source>
</evidence>
<dbReference type="STRING" id="351348.Maqu_2198"/>
<feature type="transmembrane region" description="Helical" evidence="1">
    <location>
        <begin position="45"/>
        <end position="67"/>
    </location>
</feature>
<dbReference type="Proteomes" id="UP000000998">
    <property type="component" value="Chromosome"/>
</dbReference>
<keyword evidence="1" id="KW-0472">Membrane</keyword>